<dbReference type="Pfam" id="PF03572">
    <property type="entry name" value="Peptidase_S41"/>
    <property type="match status" value="1"/>
</dbReference>
<sequence>MKKTITIFSILSLSLGLKAQKQKTPQDSINVFYNELFSVLEKSYLNRKSVDWKTVESETKDRLKSYDNFEKSLTEIKPFFDKVNANHCLIFYNNKKYSGTGKVITKDDFSEQWKKKFDTKPAFEAKMIDEKYGYILMPNMLFFDLSPENINKIAQPLYDKIAEIKSNNKPEGWILDLRFNTGGNSTPMLLALYDLLGDNAVWGTLDGNKKMISKIKLNQGKYLDGSKKPAFINPKGELMDKAKVTVIIGPFTGSSGEVAALAFKGRPNTIFIGEKTYGATTANTQYTLPFGSTMAITIGYDSDRYGNYYEQIIPDVFVSKKDNFDNLLLDGNVVEAVKFFENTRS</sequence>
<gene>
    <name evidence="2" type="ORF">SAMN05444409_1035</name>
</gene>
<dbReference type="AlphaFoldDB" id="A0A1N6F3Y2"/>
<proteinExistence type="predicted"/>
<dbReference type="STRING" id="1416779.SAMN05444409_1035"/>
<organism evidence="2 3">
    <name type="scientific">Epilithonimonas zeae</name>
    <dbReference type="NCBI Taxonomy" id="1416779"/>
    <lineage>
        <taxon>Bacteria</taxon>
        <taxon>Pseudomonadati</taxon>
        <taxon>Bacteroidota</taxon>
        <taxon>Flavobacteriia</taxon>
        <taxon>Flavobacteriales</taxon>
        <taxon>Weeksellaceae</taxon>
        <taxon>Chryseobacterium group</taxon>
        <taxon>Epilithonimonas</taxon>
    </lineage>
</organism>
<dbReference type="Gene3D" id="3.90.226.10">
    <property type="entry name" value="2-enoyl-CoA Hydratase, Chain A, domain 1"/>
    <property type="match status" value="1"/>
</dbReference>
<dbReference type="SMART" id="SM00245">
    <property type="entry name" value="TSPc"/>
    <property type="match status" value="1"/>
</dbReference>
<dbReference type="OrthoDB" id="7314861at2"/>
<dbReference type="GO" id="GO:0006508">
    <property type="term" value="P:proteolysis"/>
    <property type="evidence" value="ECO:0007669"/>
    <property type="project" value="InterPro"/>
</dbReference>
<dbReference type="EMBL" id="FSRK01000001">
    <property type="protein sequence ID" value="SIN89983.1"/>
    <property type="molecule type" value="Genomic_DNA"/>
</dbReference>
<dbReference type="GO" id="GO:0008236">
    <property type="term" value="F:serine-type peptidase activity"/>
    <property type="evidence" value="ECO:0007669"/>
    <property type="project" value="InterPro"/>
</dbReference>
<dbReference type="InterPro" id="IPR005151">
    <property type="entry name" value="Tail-specific_protease"/>
</dbReference>
<feature type="domain" description="Tail specific protease" evidence="1">
    <location>
        <begin position="105"/>
        <end position="319"/>
    </location>
</feature>
<accession>A0A1N6F3Y2</accession>
<dbReference type="SUPFAM" id="SSF52096">
    <property type="entry name" value="ClpP/crotonase"/>
    <property type="match status" value="1"/>
</dbReference>
<dbReference type="Proteomes" id="UP000185207">
    <property type="component" value="Unassembled WGS sequence"/>
</dbReference>
<evidence type="ECO:0000313" key="2">
    <source>
        <dbReference type="EMBL" id="SIN89983.1"/>
    </source>
</evidence>
<protein>
    <submittedName>
        <fullName evidence="2">Peptidase family S41</fullName>
    </submittedName>
</protein>
<evidence type="ECO:0000313" key="3">
    <source>
        <dbReference type="Proteomes" id="UP000185207"/>
    </source>
</evidence>
<keyword evidence="3" id="KW-1185">Reference proteome</keyword>
<evidence type="ECO:0000259" key="1">
    <source>
        <dbReference type="SMART" id="SM00245"/>
    </source>
</evidence>
<dbReference type="InterPro" id="IPR029045">
    <property type="entry name" value="ClpP/crotonase-like_dom_sf"/>
</dbReference>
<dbReference type="RefSeq" id="WP_074233776.1">
    <property type="nucleotide sequence ID" value="NZ_FSRK01000001.1"/>
</dbReference>
<reference evidence="3" key="1">
    <citation type="submission" date="2016-11" db="EMBL/GenBank/DDBJ databases">
        <authorList>
            <person name="Varghese N."/>
            <person name="Submissions S."/>
        </authorList>
    </citation>
    <scope>NUCLEOTIDE SEQUENCE [LARGE SCALE GENOMIC DNA]</scope>
    <source>
        <strain evidence="3">DSM 27623</strain>
    </source>
</reference>
<name>A0A1N6F3Y2_9FLAO</name>